<keyword evidence="14" id="KW-1185">Reference proteome</keyword>
<accession>A0A1R0H1C3</accession>
<evidence type="ECO:0000259" key="12">
    <source>
        <dbReference type="SMART" id="SM00768"/>
    </source>
</evidence>
<comment type="similarity">
    <text evidence="3 10">Belongs to the glycosyl hydrolase 72 family.</text>
</comment>
<evidence type="ECO:0000256" key="1">
    <source>
        <dbReference type="ARBA" id="ARBA00004196"/>
    </source>
</evidence>
<comment type="function">
    <text evidence="10">Splits internally a 1,3-beta-glucan molecule and transfers the newly generated reducing end (the donor) to the non-reducing end of another 1,3-beta-glucan molecule (the acceptor) forming a 1,3-beta linkage, resulting in the elongation of 1,3-beta-glucan chains in the cell wall.</text>
</comment>
<dbReference type="GO" id="GO:0042124">
    <property type="term" value="F:1,3-beta-glucanosyltransferase activity"/>
    <property type="evidence" value="ECO:0007669"/>
    <property type="project" value="TreeGrafter"/>
</dbReference>
<keyword evidence="10 13" id="KW-0808">Transferase</keyword>
<sequence>MKISIILYSLGLSLSNALDPLVFKGSKVFNSKTGEQFYFKGLAYQPKQGVTFSPQDPLADEMGCKRDIELFKGLGINTIRVYEVDSSKNHDVCMKALDEAGIYVLFDLPTPGYSITREEPYWDIYLLNKYKLKVDAFHEYSNVAGFIVGNEITNSVDTTPASAFVKASLRDIKSYMKSKNINLPVGYADNDDELIRNSLIKYFNCGDDPLAIADFYGVNTYRWCGNNNFNTSGYGEMIKPFKNYSVPYLLTEYGCNTITPRIFNEVESIYGPDMKDLTSGGFLFEYSEEPNNYGLVKVSFGNSKVEKLPDYDTFRKEISKVNPKGETLKNYKPSLKISECPPVTKNWKVNNELPPSPNINLCNCLSKTFGCSLPVEFDPTNAVQSKALGDTLSFICGAVDCSDVSTDTAKGVYGKYSGCTSVQKANWILSKNFAKNNEDPKACVVQGLGFELMINQNNSMIESCDNITEGTVNSSPIPNMGYDGLNAGNRTVPGTPNSLNHTIIKQPTNNTLSNNRSSSSSVVGVFRNKEVSLSASLIHSNSQTSQNTSKNETNKNTGLCK</sequence>
<dbReference type="InterPro" id="IPR004886">
    <property type="entry name" value="Glucanosyltransferase"/>
</dbReference>
<evidence type="ECO:0000256" key="2">
    <source>
        <dbReference type="ARBA" id="ARBA00004589"/>
    </source>
</evidence>
<evidence type="ECO:0000256" key="7">
    <source>
        <dbReference type="ARBA" id="ARBA00023157"/>
    </source>
</evidence>
<feature type="region of interest" description="Disordered" evidence="11">
    <location>
        <begin position="537"/>
        <end position="561"/>
    </location>
</feature>
<keyword evidence="7" id="KW-1015">Disulfide bond</keyword>
<dbReference type="OrthoDB" id="421038at2759"/>
<evidence type="ECO:0000256" key="8">
    <source>
        <dbReference type="ARBA" id="ARBA00023180"/>
    </source>
</evidence>
<comment type="subcellular location">
    <subcellularLocation>
        <location evidence="1">Cell envelope</location>
    </subcellularLocation>
    <subcellularLocation>
        <location evidence="10">Cell membrane</location>
        <topology evidence="10">Lipid-anchor</topology>
        <topology evidence="10">GPI-anchor</topology>
    </subcellularLocation>
    <subcellularLocation>
        <location evidence="2">Membrane</location>
        <topology evidence="2">Lipid-anchor</topology>
        <topology evidence="2">GPI-anchor</topology>
    </subcellularLocation>
</comment>
<evidence type="ECO:0000313" key="14">
    <source>
        <dbReference type="Proteomes" id="UP000187455"/>
    </source>
</evidence>
<dbReference type="GO" id="GO:0098552">
    <property type="term" value="C:side of membrane"/>
    <property type="evidence" value="ECO:0007669"/>
    <property type="project" value="UniProtKB-KW"/>
</dbReference>
<feature type="chain" id="PRO_5011823433" description="1,3-beta-glucanosyltransferase" evidence="10">
    <location>
        <begin position="18"/>
        <end position="561"/>
    </location>
</feature>
<dbReference type="AlphaFoldDB" id="A0A1R0H1C3"/>
<keyword evidence="9 10" id="KW-0449">Lipoprotein</keyword>
<organism evidence="13 14">
    <name type="scientific">Smittium mucronatum</name>
    <dbReference type="NCBI Taxonomy" id="133383"/>
    <lineage>
        <taxon>Eukaryota</taxon>
        <taxon>Fungi</taxon>
        <taxon>Fungi incertae sedis</taxon>
        <taxon>Zoopagomycota</taxon>
        <taxon>Kickxellomycotina</taxon>
        <taxon>Harpellomycetes</taxon>
        <taxon>Harpellales</taxon>
        <taxon>Legeriomycetaceae</taxon>
        <taxon>Smittium</taxon>
    </lineage>
</organism>
<keyword evidence="5 10" id="KW-0732">Signal</keyword>
<dbReference type="EC" id="2.4.1.-" evidence="10"/>
<dbReference type="Pfam" id="PF03198">
    <property type="entry name" value="Glyco_hydro_72"/>
    <property type="match status" value="1"/>
</dbReference>
<gene>
    <name evidence="13" type="ORF">AYI68_g2923</name>
</gene>
<evidence type="ECO:0000256" key="5">
    <source>
        <dbReference type="ARBA" id="ARBA00022729"/>
    </source>
</evidence>
<name>A0A1R0H1C3_9FUNG</name>
<dbReference type="GO" id="GO:0031505">
    <property type="term" value="P:fungal-type cell wall organization"/>
    <property type="evidence" value="ECO:0007669"/>
    <property type="project" value="TreeGrafter"/>
</dbReference>
<feature type="domain" description="X8" evidence="12">
    <location>
        <begin position="381"/>
        <end position="466"/>
    </location>
</feature>
<dbReference type="Pfam" id="PF07983">
    <property type="entry name" value="X8"/>
    <property type="match status" value="1"/>
</dbReference>
<reference evidence="13 14" key="1">
    <citation type="journal article" date="2016" name="Mol. Biol. Evol.">
        <title>Genome-Wide Survey of Gut Fungi (Harpellales) Reveals the First Horizontally Transferred Ubiquitin Gene from a Mosquito Host.</title>
        <authorList>
            <person name="Wang Y."/>
            <person name="White M.M."/>
            <person name="Kvist S."/>
            <person name="Moncalvo J.M."/>
        </authorList>
    </citation>
    <scope>NUCLEOTIDE SEQUENCE [LARGE SCALE GENOMIC DNA]</scope>
    <source>
        <strain evidence="13 14">ALG-7-W6</strain>
    </source>
</reference>
<feature type="signal peptide" evidence="10">
    <location>
        <begin position="1"/>
        <end position="17"/>
    </location>
</feature>
<dbReference type="PANTHER" id="PTHR31468:SF2">
    <property type="entry name" value="1,3-BETA-GLUCANOSYLTRANSFERASE GAS1"/>
    <property type="match status" value="1"/>
</dbReference>
<protein>
    <recommendedName>
        <fullName evidence="10">1,3-beta-glucanosyltransferase</fullName>
        <ecNumber evidence="10">2.4.1.-</ecNumber>
    </recommendedName>
</protein>
<dbReference type="GO" id="GO:0005886">
    <property type="term" value="C:plasma membrane"/>
    <property type="evidence" value="ECO:0007669"/>
    <property type="project" value="UniProtKB-SubCell"/>
</dbReference>
<dbReference type="Gene3D" id="1.20.58.1040">
    <property type="match status" value="1"/>
</dbReference>
<dbReference type="Gene3D" id="3.20.20.80">
    <property type="entry name" value="Glycosidases"/>
    <property type="match status" value="1"/>
</dbReference>
<evidence type="ECO:0000256" key="11">
    <source>
        <dbReference type="SAM" id="MobiDB-lite"/>
    </source>
</evidence>
<keyword evidence="6 10" id="KW-0472">Membrane</keyword>
<feature type="compositionally biased region" description="Low complexity" evidence="11">
    <location>
        <begin position="540"/>
        <end position="561"/>
    </location>
</feature>
<dbReference type="SMART" id="SM00768">
    <property type="entry name" value="X8"/>
    <property type="match status" value="1"/>
</dbReference>
<evidence type="ECO:0000256" key="10">
    <source>
        <dbReference type="RuleBase" id="RU361209"/>
    </source>
</evidence>
<evidence type="ECO:0000256" key="9">
    <source>
        <dbReference type="ARBA" id="ARBA00023288"/>
    </source>
</evidence>
<evidence type="ECO:0000256" key="4">
    <source>
        <dbReference type="ARBA" id="ARBA00022622"/>
    </source>
</evidence>
<comment type="caution">
    <text evidence="13">The sequence shown here is derived from an EMBL/GenBank/DDBJ whole genome shotgun (WGS) entry which is preliminary data.</text>
</comment>
<keyword evidence="4 10" id="KW-0336">GPI-anchor</keyword>
<dbReference type="PANTHER" id="PTHR31468">
    <property type="entry name" value="1,3-BETA-GLUCANOSYLTRANSFERASE GAS1"/>
    <property type="match status" value="1"/>
</dbReference>
<dbReference type="SUPFAM" id="SSF51445">
    <property type="entry name" value="(Trans)glycosidases"/>
    <property type="match status" value="1"/>
</dbReference>
<dbReference type="InterPro" id="IPR012946">
    <property type="entry name" value="X8"/>
</dbReference>
<dbReference type="Proteomes" id="UP000187455">
    <property type="component" value="Unassembled WGS sequence"/>
</dbReference>
<proteinExistence type="inferred from homology"/>
<evidence type="ECO:0000256" key="3">
    <source>
        <dbReference type="ARBA" id="ARBA00007528"/>
    </source>
</evidence>
<dbReference type="EMBL" id="LSSL01001163">
    <property type="protein sequence ID" value="OLY82940.1"/>
    <property type="molecule type" value="Genomic_DNA"/>
</dbReference>
<keyword evidence="8" id="KW-0325">Glycoprotein</keyword>
<dbReference type="GO" id="GO:0071970">
    <property type="term" value="P:fungal-type cell wall (1-&gt;3)-beta-D-glucan biosynthetic process"/>
    <property type="evidence" value="ECO:0007669"/>
    <property type="project" value="TreeGrafter"/>
</dbReference>
<dbReference type="InterPro" id="IPR017853">
    <property type="entry name" value="GH"/>
</dbReference>
<evidence type="ECO:0000313" key="13">
    <source>
        <dbReference type="EMBL" id="OLY82940.1"/>
    </source>
</evidence>
<dbReference type="STRING" id="133383.A0A1R0H1C3"/>
<evidence type="ECO:0000256" key="6">
    <source>
        <dbReference type="ARBA" id="ARBA00023136"/>
    </source>
</evidence>